<keyword evidence="2" id="KW-1185">Reference proteome</keyword>
<proteinExistence type="predicted"/>
<sequence length="47" mass="5738">MYILKVDLIRQVQHSREDREQERIYGWEAGLEYLQAKVREFEDGLNI</sequence>
<evidence type="ECO:0000313" key="1">
    <source>
        <dbReference type="EMBL" id="MDT3427791.1"/>
    </source>
</evidence>
<dbReference type="Proteomes" id="UP001248709">
    <property type="component" value="Unassembled WGS sequence"/>
</dbReference>
<name>A0ABU3HAJ9_9BACL</name>
<comment type="caution">
    <text evidence="1">The sequence shown here is derived from an EMBL/GenBank/DDBJ whole genome shotgun (WGS) entry which is preliminary data.</text>
</comment>
<dbReference type="EMBL" id="JAUSUY010000014">
    <property type="protein sequence ID" value="MDT3427791.1"/>
    <property type="molecule type" value="Genomic_DNA"/>
</dbReference>
<accession>A0ABU3HAJ9</accession>
<dbReference type="RefSeq" id="WP_156940312.1">
    <property type="nucleotide sequence ID" value="NZ_JAUSUY010000014.1"/>
</dbReference>
<evidence type="ECO:0000313" key="2">
    <source>
        <dbReference type="Proteomes" id="UP001248709"/>
    </source>
</evidence>
<organism evidence="1 2">
    <name type="scientific">Paenibacillus forsythiae</name>
    <dbReference type="NCBI Taxonomy" id="365616"/>
    <lineage>
        <taxon>Bacteria</taxon>
        <taxon>Bacillati</taxon>
        <taxon>Bacillota</taxon>
        <taxon>Bacilli</taxon>
        <taxon>Bacillales</taxon>
        <taxon>Paenibacillaceae</taxon>
        <taxon>Paenibacillus</taxon>
    </lineage>
</organism>
<reference evidence="1 2" key="1">
    <citation type="submission" date="2023-07" db="EMBL/GenBank/DDBJ databases">
        <title>Genomic Encyclopedia of Type Strains, Phase IV (KMG-IV): sequencing the most valuable type-strain genomes for metagenomic binning, comparative biology and taxonomic classification.</title>
        <authorList>
            <person name="Goeker M."/>
        </authorList>
    </citation>
    <scope>NUCLEOTIDE SEQUENCE [LARGE SCALE GENOMIC DNA]</scope>
    <source>
        <strain evidence="1 2">T98</strain>
    </source>
</reference>
<gene>
    <name evidence="1" type="ORF">J2Z22_003367</name>
</gene>
<protein>
    <submittedName>
        <fullName evidence="1">Uncharacterized protein</fullName>
    </submittedName>
</protein>